<dbReference type="PANTHER" id="PTHR33604">
    <property type="entry name" value="OSJNBA0004B13.7 PROTEIN"/>
    <property type="match status" value="1"/>
</dbReference>
<proteinExistence type="predicted"/>
<evidence type="ECO:0000313" key="2">
    <source>
        <dbReference type="EMBL" id="KAJ7767459.1"/>
    </source>
</evidence>
<dbReference type="Gene3D" id="3.90.550.10">
    <property type="entry name" value="Spore Coat Polysaccharide Biosynthesis Protein SpsA, Chain A"/>
    <property type="match status" value="1"/>
</dbReference>
<protein>
    <submittedName>
        <fullName evidence="2">Uncharacterized protein</fullName>
    </submittedName>
</protein>
<accession>A0AAD7JLJ6</accession>
<dbReference type="Proteomes" id="UP001215280">
    <property type="component" value="Unassembled WGS sequence"/>
</dbReference>
<dbReference type="AlphaFoldDB" id="A0AAD7JLJ6"/>
<feature type="chain" id="PRO_5041964049" evidence="1">
    <location>
        <begin position="36"/>
        <end position="728"/>
    </location>
</feature>
<sequence length="728" mass="82446">MAYRRHCTPRCLVPLLFVLYVFLSIPVQIPAGTEAQDSQLSIERPNTNLANSDKFSSVVRDLRTARIIETGSLTAILPVTSSSLPTFRDTLSPFLGSLSCVSKVFVVCPESLLPQSRASIRELMGLVPENLNHPDVSLHPWRDGGDPIAGVLRTAAQASSKWILLLDDAGFDGLSGRTRDMLLCPMAADLPVGPRGVMDDRCVPPSPEMRPASYLLPPFTLPSALIQMSHSDWSDLGRAISLSRNDRLGGIVRGHGDPDVNWCNGVCHSDSPTNHSRLFSGAPFPPTTSRRSPPGHFVFLLPNIDDLHLVLHLLCKLDHSGHFLKILLHSDPRPASGVKSRSSCYLEYDTLSPGRYVYPMIYDWLQRLEREVDVIFIVDDPATQSVKNERATLVRIPPEDLMHTHWMGSLSLTEWTNWNVPNIDVSVITQDRPQSLARLMTSLSQARFFGDSVGLRLNMEQSSDLETIHMVGEFEWRHGSVFTHRRVIHGGLLPAIVESWYPYSNHSYGLLLEDDVELSPLFYAWIKMGILRYRYGEDRDQTNQLFGISLYQQKNIELHPEGRKTFDPRGLFVKHGVADPSTPYLSQIPCSWGAVYFPEHWREFHDYLGARLSESTMEIERIVVPDVRSNNWTKSWKKYFIEMVYLRGYVMLYPNYADFVSLSTNHLEVGSHVKERPKEKQEVFRLPLMKLEESWQLLDLPRGTLPRWGTLPVLNLTGFLSGLEEIGR</sequence>
<feature type="signal peptide" evidence="1">
    <location>
        <begin position="1"/>
        <end position="35"/>
    </location>
</feature>
<dbReference type="EMBL" id="JARJLG010000030">
    <property type="protein sequence ID" value="KAJ7767459.1"/>
    <property type="molecule type" value="Genomic_DNA"/>
</dbReference>
<keyword evidence="3" id="KW-1185">Reference proteome</keyword>
<gene>
    <name evidence="2" type="ORF">DFH07DRAFT_915684</name>
</gene>
<reference evidence="2" key="1">
    <citation type="submission" date="2023-03" db="EMBL/GenBank/DDBJ databases">
        <title>Massive genome expansion in bonnet fungi (Mycena s.s.) driven by repeated elements and novel gene families across ecological guilds.</title>
        <authorList>
            <consortium name="Lawrence Berkeley National Laboratory"/>
            <person name="Harder C.B."/>
            <person name="Miyauchi S."/>
            <person name="Viragh M."/>
            <person name="Kuo A."/>
            <person name="Thoen E."/>
            <person name="Andreopoulos B."/>
            <person name="Lu D."/>
            <person name="Skrede I."/>
            <person name="Drula E."/>
            <person name="Henrissat B."/>
            <person name="Morin E."/>
            <person name="Kohler A."/>
            <person name="Barry K."/>
            <person name="LaButti K."/>
            <person name="Morin E."/>
            <person name="Salamov A."/>
            <person name="Lipzen A."/>
            <person name="Mereny Z."/>
            <person name="Hegedus B."/>
            <person name="Baldrian P."/>
            <person name="Stursova M."/>
            <person name="Weitz H."/>
            <person name="Taylor A."/>
            <person name="Grigoriev I.V."/>
            <person name="Nagy L.G."/>
            <person name="Martin F."/>
            <person name="Kauserud H."/>
        </authorList>
    </citation>
    <scope>NUCLEOTIDE SEQUENCE</scope>
    <source>
        <strain evidence="2">CBHHK188m</strain>
    </source>
</reference>
<comment type="caution">
    <text evidence="2">The sequence shown here is derived from an EMBL/GenBank/DDBJ whole genome shotgun (WGS) entry which is preliminary data.</text>
</comment>
<keyword evidence="1" id="KW-0732">Signal</keyword>
<evidence type="ECO:0000313" key="3">
    <source>
        <dbReference type="Proteomes" id="UP001215280"/>
    </source>
</evidence>
<dbReference type="PANTHER" id="PTHR33604:SF3">
    <property type="entry name" value="OSJNBA0004B13.7 PROTEIN"/>
    <property type="match status" value="1"/>
</dbReference>
<name>A0AAD7JLJ6_9AGAR</name>
<organism evidence="2 3">
    <name type="scientific">Mycena maculata</name>
    <dbReference type="NCBI Taxonomy" id="230809"/>
    <lineage>
        <taxon>Eukaryota</taxon>
        <taxon>Fungi</taxon>
        <taxon>Dikarya</taxon>
        <taxon>Basidiomycota</taxon>
        <taxon>Agaricomycotina</taxon>
        <taxon>Agaricomycetes</taxon>
        <taxon>Agaricomycetidae</taxon>
        <taxon>Agaricales</taxon>
        <taxon>Marasmiineae</taxon>
        <taxon>Mycenaceae</taxon>
        <taxon>Mycena</taxon>
    </lineage>
</organism>
<evidence type="ECO:0000256" key="1">
    <source>
        <dbReference type="SAM" id="SignalP"/>
    </source>
</evidence>
<dbReference type="InterPro" id="IPR029044">
    <property type="entry name" value="Nucleotide-diphossugar_trans"/>
</dbReference>